<organism evidence="3 4">
    <name type="scientific">Blastococcus saxobsidens</name>
    <dbReference type="NCBI Taxonomy" id="138336"/>
    <lineage>
        <taxon>Bacteria</taxon>
        <taxon>Bacillati</taxon>
        <taxon>Actinomycetota</taxon>
        <taxon>Actinomycetes</taxon>
        <taxon>Geodermatophilales</taxon>
        <taxon>Geodermatophilaceae</taxon>
        <taxon>Blastococcus</taxon>
    </lineage>
</organism>
<dbReference type="InterPro" id="IPR012338">
    <property type="entry name" value="Beta-lactam/transpept-like"/>
</dbReference>
<evidence type="ECO:0000313" key="4">
    <source>
        <dbReference type="Proteomes" id="UP000479241"/>
    </source>
</evidence>
<comment type="caution">
    <text evidence="3">The sequence shown here is derived from an EMBL/GenBank/DDBJ whole genome shotgun (WGS) entry which is preliminary data.</text>
</comment>
<dbReference type="EMBL" id="JAAGWG010000019">
    <property type="protein sequence ID" value="NEK86740.1"/>
    <property type="molecule type" value="Genomic_DNA"/>
</dbReference>
<dbReference type="PANTHER" id="PTHR46825:SF9">
    <property type="entry name" value="BETA-LACTAMASE-RELATED DOMAIN-CONTAINING PROTEIN"/>
    <property type="match status" value="1"/>
</dbReference>
<dbReference type="Proteomes" id="UP000479241">
    <property type="component" value="Unassembled WGS sequence"/>
</dbReference>
<protein>
    <submittedName>
        <fullName evidence="3">Beta-lactamase family protein</fullName>
    </submittedName>
</protein>
<dbReference type="Pfam" id="PF00144">
    <property type="entry name" value="Beta-lactamase"/>
    <property type="match status" value="1"/>
</dbReference>
<dbReference type="AlphaFoldDB" id="A0A6L9W5K5"/>
<dbReference type="SUPFAM" id="SSF56601">
    <property type="entry name" value="beta-lactamase/transpeptidase-like"/>
    <property type="match status" value="1"/>
</dbReference>
<dbReference type="PANTHER" id="PTHR46825">
    <property type="entry name" value="D-ALANYL-D-ALANINE-CARBOXYPEPTIDASE/ENDOPEPTIDASE AMPH"/>
    <property type="match status" value="1"/>
</dbReference>
<feature type="region of interest" description="Disordered" evidence="1">
    <location>
        <begin position="464"/>
        <end position="489"/>
    </location>
</feature>
<reference evidence="3 4" key="1">
    <citation type="submission" date="2019-12" db="EMBL/GenBank/DDBJ databases">
        <title>the WGS of Blastococcus saxobsidens 67B17.</title>
        <authorList>
            <person name="Jiang Z."/>
        </authorList>
    </citation>
    <scope>NUCLEOTIDE SEQUENCE [LARGE SCALE GENOMIC DNA]</scope>
    <source>
        <strain evidence="3 4">67B17</strain>
    </source>
</reference>
<dbReference type="InterPro" id="IPR001466">
    <property type="entry name" value="Beta-lactam-related"/>
</dbReference>
<name>A0A6L9W5K5_9ACTN</name>
<gene>
    <name evidence="3" type="ORF">GCU60_13395</name>
</gene>
<accession>A0A6L9W5K5</accession>
<proteinExistence type="predicted"/>
<evidence type="ECO:0000259" key="2">
    <source>
        <dbReference type="Pfam" id="PF00144"/>
    </source>
</evidence>
<dbReference type="Gene3D" id="3.40.710.10">
    <property type="entry name" value="DD-peptidase/beta-lactamase superfamily"/>
    <property type="match status" value="1"/>
</dbReference>
<evidence type="ECO:0000313" key="3">
    <source>
        <dbReference type="EMBL" id="NEK86740.1"/>
    </source>
</evidence>
<feature type="domain" description="Beta-lactamase-related" evidence="2">
    <location>
        <begin position="23"/>
        <end position="344"/>
    </location>
</feature>
<dbReference type="RefSeq" id="WP_163206025.1">
    <property type="nucleotide sequence ID" value="NZ_JAAGWG010000019.1"/>
</dbReference>
<sequence length="489" mass="51315">MTPSPEVLARQTATVRAAAGYLRSWVEAQAAHRRVPGVQVAVRSGSDLVLSAAVGVADAVAGTPLTPAHLFHVASHSKTFTATAVLQLVEAGRMRLDDPIGSHLPELAGSPVARVTVRELLGHQGGVLRDGEDADFWQLGISFPDRAAVLGVARRAGVVHARNEHFKYSNLGYALVGLAIESVTGTPFAEHCRAAILEPLGLARTVADHDPARAGEYAAGHTGLLLGEDGRETIEHVGTGAMAAATGFSSTAEELSAFGAAHVLGDERLLTDDSKRLMQRLESVVTAYGSEIGRYGLGLELVTVGERQLVGHGGGWPGHITTTLVDPQAQLVVSVLTNAVDGPAHELAVGLVKLVDVALTPRTPSAPPPPGTPPLSSFTGRFASLWGLLDVTELDGRLVLLRPTAPDPLPTVEELEVLDDDSLRVVPQPGFGASGERVPVTRDDAGRVRSLRLAGVTSVPVEEFRRRRSAMTRAGWGQSPSASPPPPSR</sequence>
<evidence type="ECO:0000256" key="1">
    <source>
        <dbReference type="SAM" id="MobiDB-lite"/>
    </source>
</evidence>
<dbReference type="InterPro" id="IPR050491">
    <property type="entry name" value="AmpC-like"/>
</dbReference>